<name>A0ACA9MQV9_9GLOM</name>
<keyword evidence="2" id="KW-1185">Reference proteome</keyword>
<evidence type="ECO:0000313" key="1">
    <source>
        <dbReference type="EMBL" id="CAG8601454.1"/>
    </source>
</evidence>
<comment type="caution">
    <text evidence="1">The sequence shown here is derived from an EMBL/GenBank/DDBJ whole genome shotgun (WGS) entry which is preliminary data.</text>
</comment>
<evidence type="ECO:0000313" key="2">
    <source>
        <dbReference type="Proteomes" id="UP000789860"/>
    </source>
</evidence>
<organism evidence="1 2">
    <name type="scientific">Scutellospora calospora</name>
    <dbReference type="NCBI Taxonomy" id="85575"/>
    <lineage>
        <taxon>Eukaryota</taxon>
        <taxon>Fungi</taxon>
        <taxon>Fungi incertae sedis</taxon>
        <taxon>Mucoromycota</taxon>
        <taxon>Glomeromycotina</taxon>
        <taxon>Glomeromycetes</taxon>
        <taxon>Diversisporales</taxon>
        <taxon>Gigasporaceae</taxon>
        <taxon>Scutellospora</taxon>
    </lineage>
</organism>
<sequence length="181" mass="19786">MTAGPTTQQPCSGFEAGSIVATYQSGQLIPITWKIFTAHQGNCSVQLSTNGKDSEFQELKSYSNCADEIGTFNDNVQLPTGVTCEKCTLRWVWNSALNGELYLQCSDIKIGGENNTVSPATTTLPISKTISNISKITMTSTTKSPAYTSSIATPTKIYRSYTRSSKNYRPYTTAVHRSKKQ</sequence>
<proteinExistence type="predicted"/>
<feature type="non-terminal residue" evidence="1">
    <location>
        <position position="181"/>
    </location>
</feature>
<reference evidence="1" key="1">
    <citation type="submission" date="2021-06" db="EMBL/GenBank/DDBJ databases">
        <authorList>
            <person name="Kallberg Y."/>
            <person name="Tangrot J."/>
            <person name="Rosling A."/>
        </authorList>
    </citation>
    <scope>NUCLEOTIDE SEQUENCE</scope>
    <source>
        <strain evidence="1">AU212A</strain>
    </source>
</reference>
<dbReference type="Proteomes" id="UP000789860">
    <property type="component" value="Unassembled WGS sequence"/>
</dbReference>
<gene>
    <name evidence="1" type="ORF">SCALOS_LOCUS6936</name>
</gene>
<protein>
    <submittedName>
        <fullName evidence="1">5809_t:CDS:1</fullName>
    </submittedName>
</protein>
<accession>A0ACA9MQV9</accession>
<dbReference type="EMBL" id="CAJVPM010014525">
    <property type="protein sequence ID" value="CAG8601454.1"/>
    <property type="molecule type" value="Genomic_DNA"/>
</dbReference>